<feature type="domain" description="POTRA" evidence="6">
    <location>
        <begin position="197"/>
        <end position="269"/>
    </location>
</feature>
<sequence length="598" mass="63924">MKQHIALLACLSLMPASAIAFEYRIDGNGLDSDLLGELRAVSLAAPMAADDSLATAQDVVAAAQADYARLVGLFYDRGYFAPVVSIRVNGREASEISPFAAPAQIDGVVVSVESGPVFTFGTARIAPLAPETEVPPGFASGVTATTGAMRDAATAGVEGWRNQGHALAALDGQQITARHGADVIDAELRIAPGERLRFGDLVVEGENRMRVERIRAIAGLPANEVFDPEELDRVAARLRRSGAFDVVSIEEAEAAEADGTLDITARIVESKRRRLGFGAELSTQTGLTLSTYWLHRNLLGGGERLRIEGEISELGSEESEEEYSLTVSFGRPATFYTDLDFYATAELSRERVSDLTIDVFDLESGFTYYATDKREYSLGLSYEAANVTDETDGSESSYQLFGIPATALFDYRNNTLNPTDGYYGELEIMPFIGLSGVDNGVLSTLDARAYKSFGANERVTLAARAQVGSLAGPDLTSAPANYLFYSGGGGTVRGQEFESLGVELDNGDTVGGRSFLGLSTEVRVKTGKSLSVVGFYDLGYVGSESFPDGESGDWHAGVGLGVRYDTGVGPIRFDVAVPVDREDDQDAYQIYIGIGQAF</sequence>
<dbReference type="InterPro" id="IPR000184">
    <property type="entry name" value="Bac_surfAg_D15"/>
</dbReference>
<dbReference type="Pfam" id="PF07244">
    <property type="entry name" value="POTRA"/>
    <property type="match status" value="1"/>
</dbReference>
<dbReference type="EMBL" id="JADQAZ010000002">
    <property type="protein sequence ID" value="MBT0957751.1"/>
    <property type="molecule type" value="Genomic_DNA"/>
</dbReference>
<dbReference type="PANTHER" id="PTHR12815">
    <property type="entry name" value="SORTING AND ASSEMBLY MACHINERY SAMM50 PROTEIN FAMILY MEMBER"/>
    <property type="match status" value="1"/>
</dbReference>
<feature type="domain" description="Bacterial surface antigen (D15)" evidence="5">
    <location>
        <begin position="297"/>
        <end position="598"/>
    </location>
</feature>
<protein>
    <submittedName>
        <fullName evidence="7">BamA/TamA family outer membrane protein</fullName>
    </submittedName>
</protein>
<feature type="signal peptide" evidence="4">
    <location>
        <begin position="1"/>
        <end position="20"/>
    </location>
</feature>
<keyword evidence="8" id="KW-1185">Reference proteome</keyword>
<gene>
    <name evidence="7" type="ORF">IV417_10150</name>
</gene>
<dbReference type="AlphaFoldDB" id="A0AAP2CQH0"/>
<evidence type="ECO:0000256" key="4">
    <source>
        <dbReference type="SAM" id="SignalP"/>
    </source>
</evidence>
<keyword evidence="4" id="KW-0732">Signal</keyword>
<dbReference type="InterPro" id="IPR010827">
    <property type="entry name" value="BamA/TamA_POTRA"/>
</dbReference>
<evidence type="ECO:0000256" key="2">
    <source>
        <dbReference type="ARBA" id="ARBA00022452"/>
    </source>
</evidence>
<name>A0AAP2CQH0_9RHOB</name>
<dbReference type="RefSeq" id="WP_327793975.1">
    <property type="nucleotide sequence ID" value="NZ_JADQAZ010000002.1"/>
</dbReference>
<comment type="caution">
    <text evidence="7">The sequence shown here is derived from an EMBL/GenBank/DDBJ whole genome shotgun (WGS) entry which is preliminary data.</text>
</comment>
<evidence type="ECO:0000259" key="5">
    <source>
        <dbReference type="Pfam" id="PF01103"/>
    </source>
</evidence>
<evidence type="ECO:0000313" key="7">
    <source>
        <dbReference type="EMBL" id="MBT0957751.1"/>
    </source>
</evidence>
<reference evidence="7 8" key="1">
    <citation type="journal article" date="2021" name="Arch. Microbiol.">
        <title>Harenicola maris gen. nov., sp. nov. isolated from the Sea of Japan shallow sediments.</title>
        <authorList>
            <person name="Romanenko L.A."/>
            <person name="Kurilenko V.V."/>
            <person name="Chernysheva N.Y."/>
            <person name="Tekutyeva L.A."/>
            <person name="Velansky P.V."/>
            <person name="Svetashev V.I."/>
            <person name="Isaeva M.P."/>
        </authorList>
    </citation>
    <scope>NUCLEOTIDE SEQUENCE [LARGE SCALE GENOMIC DNA]</scope>
    <source>
        <strain evidence="7 8">KMM 3653</strain>
    </source>
</reference>
<feature type="chain" id="PRO_5042909829" evidence="4">
    <location>
        <begin position="21"/>
        <end position="598"/>
    </location>
</feature>
<dbReference type="InterPro" id="IPR039910">
    <property type="entry name" value="D15-like"/>
</dbReference>
<dbReference type="Proteomes" id="UP001315686">
    <property type="component" value="Unassembled WGS sequence"/>
</dbReference>
<dbReference type="GO" id="GO:0019867">
    <property type="term" value="C:outer membrane"/>
    <property type="evidence" value="ECO:0007669"/>
    <property type="project" value="InterPro"/>
</dbReference>
<dbReference type="Gene3D" id="3.10.20.310">
    <property type="entry name" value="membrane protein fhac"/>
    <property type="match status" value="1"/>
</dbReference>
<keyword evidence="2" id="KW-1134">Transmembrane beta strand</keyword>
<keyword evidence="3" id="KW-0472">Membrane</keyword>
<proteinExistence type="predicted"/>
<keyword evidence="2" id="KW-0812">Transmembrane</keyword>
<evidence type="ECO:0000259" key="6">
    <source>
        <dbReference type="Pfam" id="PF07244"/>
    </source>
</evidence>
<dbReference type="PANTHER" id="PTHR12815:SF42">
    <property type="entry name" value="BACTERIAL SURFACE ANTIGEN (D15) DOMAIN-CONTAINING PROTEIN"/>
    <property type="match status" value="1"/>
</dbReference>
<accession>A0AAP2CQH0</accession>
<evidence type="ECO:0000313" key="8">
    <source>
        <dbReference type="Proteomes" id="UP001315686"/>
    </source>
</evidence>
<evidence type="ECO:0000256" key="1">
    <source>
        <dbReference type="ARBA" id="ARBA00004370"/>
    </source>
</evidence>
<organism evidence="7 8">
    <name type="scientific">Harenicola maris</name>
    <dbReference type="NCBI Taxonomy" id="2841044"/>
    <lineage>
        <taxon>Bacteria</taxon>
        <taxon>Pseudomonadati</taxon>
        <taxon>Pseudomonadota</taxon>
        <taxon>Alphaproteobacteria</taxon>
        <taxon>Rhodobacterales</taxon>
        <taxon>Paracoccaceae</taxon>
        <taxon>Harenicola</taxon>
    </lineage>
</organism>
<dbReference type="Gene3D" id="2.40.160.50">
    <property type="entry name" value="membrane protein fhac: a member of the omp85/tpsb transporter family"/>
    <property type="match status" value="1"/>
</dbReference>
<evidence type="ECO:0000256" key="3">
    <source>
        <dbReference type="ARBA" id="ARBA00023136"/>
    </source>
</evidence>
<comment type="subcellular location">
    <subcellularLocation>
        <location evidence="1">Membrane</location>
    </subcellularLocation>
</comment>
<dbReference type="Pfam" id="PF01103">
    <property type="entry name" value="Omp85"/>
    <property type="match status" value="1"/>
</dbReference>